<dbReference type="GO" id="GO:0004896">
    <property type="term" value="F:cytokine receptor activity"/>
    <property type="evidence" value="ECO:0007669"/>
    <property type="project" value="UniProtKB-UniRule"/>
</dbReference>
<comment type="subcellular location">
    <subcellularLocation>
        <location evidence="4">Secreted</location>
    </subcellularLocation>
</comment>
<reference evidence="7" key="1">
    <citation type="submission" date="2023-07" db="EMBL/GenBank/DDBJ databases">
        <title>Chromosome-level Genome Assembly of Striped Snakehead (Channa striata).</title>
        <authorList>
            <person name="Liu H."/>
        </authorList>
    </citation>
    <scope>NUCLEOTIDE SEQUENCE</scope>
    <source>
        <strain evidence="7">Gz</strain>
        <tissue evidence="7">Muscle</tissue>
    </source>
</reference>
<gene>
    <name evidence="4" type="primary">IL12B</name>
    <name evidence="7" type="ORF">Q5P01_009221</name>
</gene>
<sequence>MHDACLESEMKLLVFSVICTFLHVSGQNPKGRWSLLPNVLVLEVDGSLGQQPLACLSPTDKMLRRDNKSEDIFWKKNGVDQAQRGNSYLVQLEESLGGGEYTCYSKNGSLLNHTMVLIQEDETKRRKILVKTDQDDYLTCSAQNYDGEFHCSWTWHSSRVGKVAFIKARRVSDHNYTQCSVDASGQNWTCSSGQSKISCSVDGSGHRISCRDEQHCPYAEESKQIHITVYVRTEHFLLENYSKHFFLSQIVKPDKVRISQVNTSLIEWSYPSSWSSPYSYFPLTFQLALLRGRCRRCANPCSDSKVTKILTIHSTDVCQYEVKHKVKAVCVRAKDALCNSQWSEWSRWSQVPPKFYSSVISDGDKGAKRGRKNRQKHRKRA</sequence>
<evidence type="ECO:0000256" key="5">
    <source>
        <dbReference type="SAM" id="MobiDB-lite"/>
    </source>
</evidence>
<proteinExistence type="inferred from homology"/>
<evidence type="ECO:0000256" key="3">
    <source>
        <dbReference type="ARBA" id="ARBA00023180"/>
    </source>
</evidence>
<feature type="region of interest" description="Disordered" evidence="5">
    <location>
        <begin position="359"/>
        <end position="381"/>
    </location>
</feature>
<dbReference type="EMBL" id="JAUPFM010000006">
    <property type="protein sequence ID" value="KAK2849387.1"/>
    <property type="molecule type" value="Genomic_DNA"/>
</dbReference>
<accession>A0AA88N121</accession>
<keyword evidence="3 4" id="KW-0325">Glycoprotein</keyword>
<comment type="subunit">
    <text evidence="4">Heterodimer with IL12A; disulfide-linked. The heterodimer is known as interleukin IL-12.</text>
</comment>
<feature type="domain" description="Ig-like" evidence="6">
    <location>
        <begin position="37"/>
        <end position="119"/>
    </location>
</feature>
<keyword evidence="8" id="KW-1185">Reference proteome</keyword>
<evidence type="ECO:0000259" key="6">
    <source>
        <dbReference type="PROSITE" id="PS50835"/>
    </source>
</evidence>
<dbReference type="InterPro" id="IPR019482">
    <property type="entry name" value="IL-12_beta_cen-dom"/>
</dbReference>
<evidence type="ECO:0000313" key="8">
    <source>
        <dbReference type="Proteomes" id="UP001187415"/>
    </source>
</evidence>
<dbReference type="AlphaFoldDB" id="A0AA88N121"/>
<keyword evidence="4" id="KW-0202">Cytokine</keyword>
<keyword evidence="4" id="KW-0393">Immunoglobulin domain</keyword>
<dbReference type="PANTHER" id="PTHR48485">
    <property type="entry name" value="INTERLEUKIN-12 SUBUNIT BETA-RELATED"/>
    <property type="match status" value="1"/>
</dbReference>
<keyword evidence="1" id="KW-0732">Signal</keyword>
<evidence type="ECO:0000256" key="4">
    <source>
        <dbReference type="RuleBase" id="RU281113"/>
    </source>
</evidence>
<name>A0AA88N121_CHASR</name>
<dbReference type="Gene3D" id="2.60.40.10">
    <property type="entry name" value="Immunoglobulins"/>
    <property type="match status" value="2"/>
</dbReference>
<dbReference type="SUPFAM" id="SSF49265">
    <property type="entry name" value="Fibronectin type III"/>
    <property type="match status" value="2"/>
</dbReference>
<comment type="caution">
    <text evidence="7">The sequence shown here is derived from an EMBL/GenBank/DDBJ whole genome shotgun (WGS) entry which is preliminary data.</text>
</comment>
<dbReference type="GO" id="GO:0005125">
    <property type="term" value="F:cytokine activity"/>
    <property type="evidence" value="ECO:0007669"/>
    <property type="project" value="UniProtKB-KW"/>
</dbReference>
<dbReference type="InterPro" id="IPR013783">
    <property type="entry name" value="Ig-like_fold"/>
</dbReference>
<protein>
    <recommendedName>
        <fullName evidence="4">Interleukin-12 subunit beta</fullName>
        <shortName evidence="4">IL-12B</shortName>
    </recommendedName>
    <alternativeName>
        <fullName evidence="4">Cytotoxic lymphocyte maturation factor 40 kDa subunit</fullName>
    </alternativeName>
    <alternativeName>
        <fullName evidence="4">IL-12 subunit p40</fullName>
    </alternativeName>
</protein>
<dbReference type="PRINTS" id="PR01928">
    <property type="entry name" value="INTRLEUKN12B"/>
</dbReference>
<dbReference type="InterPro" id="IPR036116">
    <property type="entry name" value="FN3_sf"/>
</dbReference>
<dbReference type="PROSITE" id="PS50835">
    <property type="entry name" value="IG_LIKE"/>
    <property type="match status" value="1"/>
</dbReference>
<dbReference type="InterPro" id="IPR007110">
    <property type="entry name" value="Ig-like_dom"/>
</dbReference>
<dbReference type="PANTHER" id="PTHR48485:SF4">
    <property type="entry name" value="INTERLEUKIN-12 SUBUNIT BETA"/>
    <property type="match status" value="1"/>
</dbReference>
<dbReference type="Proteomes" id="UP001187415">
    <property type="component" value="Unassembled WGS sequence"/>
</dbReference>
<organism evidence="7 8">
    <name type="scientific">Channa striata</name>
    <name type="common">Snakehead murrel</name>
    <name type="synonym">Ophicephalus striatus</name>
    <dbReference type="NCBI Taxonomy" id="64152"/>
    <lineage>
        <taxon>Eukaryota</taxon>
        <taxon>Metazoa</taxon>
        <taxon>Chordata</taxon>
        <taxon>Craniata</taxon>
        <taxon>Vertebrata</taxon>
        <taxon>Euteleostomi</taxon>
        <taxon>Actinopterygii</taxon>
        <taxon>Neopterygii</taxon>
        <taxon>Teleostei</taxon>
        <taxon>Neoteleostei</taxon>
        <taxon>Acanthomorphata</taxon>
        <taxon>Anabantaria</taxon>
        <taxon>Anabantiformes</taxon>
        <taxon>Channoidei</taxon>
        <taxon>Channidae</taxon>
        <taxon>Channa</taxon>
    </lineage>
</organism>
<keyword evidence="2" id="KW-1015">Disulfide bond</keyword>
<feature type="compositionally biased region" description="Basic residues" evidence="5">
    <location>
        <begin position="368"/>
        <end position="381"/>
    </location>
</feature>
<keyword evidence="4" id="KW-0964">Secreted</keyword>
<dbReference type="GO" id="GO:0005615">
    <property type="term" value="C:extracellular space"/>
    <property type="evidence" value="ECO:0007669"/>
    <property type="project" value="UniProtKB-KW"/>
</dbReference>
<comment type="similarity">
    <text evidence="4">Belongs to the IL-12B family.</text>
</comment>
<dbReference type="InterPro" id="IPR050676">
    <property type="entry name" value="IL-12"/>
</dbReference>
<evidence type="ECO:0000256" key="2">
    <source>
        <dbReference type="ARBA" id="ARBA00023157"/>
    </source>
</evidence>
<dbReference type="SMR" id="A0AA88N121"/>
<evidence type="ECO:0000256" key="1">
    <source>
        <dbReference type="ARBA" id="ARBA00022729"/>
    </source>
</evidence>
<dbReference type="Pfam" id="PF10420">
    <property type="entry name" value="IL12p40_C"/>
    <property type="match status" value="1"/>
</dbReference>
<dbReference type="InterPro" id="IPR015528">
    <property type="entry name" value="IL-12_beta"/>
</dbReference>
<evidence type="ECO:0000313" key="7">
    <source>
        <dbReference type="EMBL" id="KAK2849387.1"/>
    </source>
</evidence>